<sequence>MTQVYTEKDLQQALQAVQSGTSQTRAADDHGIPRQTLNTRLKKPSSTSMSLAKEKRQRLPRDREREVCDWALASACGSKPKPRTYLEIMDHVSEILEQGGDNEPLGKNWINGFIRRYPVIKIIKTRRPKRAKPGRKVNPPKSGTDNGQVTAACKSPINSHDDAAMAPAQPEVRLRETHSKCDAEAPDDGRHETRDGSSGDSNSKVIAGAFWEPIKPSPESLKSFKEALRARAKGLPRQIPGVRLLTRHELRTRGKSPPLTIVHTESNNEGGKVPSIHHMHSPSSELADLDTVMDKMLAEDQGARSRIRDDPGHTTLEWHECQNMRIYLIEQALDSQRSPQWVFWKSRDTEGRITGDWKPNSVIETQQLGQIAGKSWFYCPLTPVLNLRSAFFIYNQIKFRGDSDVDKLNNILPIIFVTSYAGPNPEKIWKRYISSYNGQAHVQFHARYLTSNPPSTIMQSIKSERGEGFGFRRESYTLGGLGESGASVREGRISTALMTRMDPQSLHRSLYSAVTLADSGTFHKDAPGKLWDKEFTPCNCGQFTGIAVFQSMIQRVIHLCKDENAKTIKAIPQRSTWLDEESDEETERLINAVCDIIDQTTKGIKGLAKDCQMATQAIVDRSGDHEAEYYNCIIKERWDRLVDGQQEIYEELASMILNLYED</sequence>
<feature type="compositionally biased region" description="Polar residues" evidence="4">
    <location>
        <begin position="15"/>
        <end position="25"/>
    </location>
</feature>
<dbReference type="Pfam" id="PF05225">
    <property type="entry name" value="HTH_psq"/>
    <property type="match status" value="1"/>
</dbReference>
<dbReference type="GO" id="GO:0005634">
    <property type="term" value="C:nucleus"/>
    <property type="evidence" value="ECO:0007669"/>
    <property type="project" value="UniProtKB-SubCell"/>
</dbReference>
<evidence type="ECO:0000256" key="2">
    <source>
        <dbReference type="ARBA" id="ARBA00023242"/>
    </source>
</evidence>
<evidence type="ECO:0000256" key="4">
    <source>
        <dbReference type="SAM" id="MobiDB-lite"/>
    </source>
</evidence>
<reference evidence="8" key="1">
    <citation type="journal article" date="2014" name="BMC Genomics">
        <title>The genome sequence of the biocontrol fungus Metarhizium anisopliae and comparative genomics of Metarhizium species.</title>
        <authorList>
            <person name="Pattemore J.A."/>
            <person name="Hane J.K."/>
            <person name="Williams A.H."/>
            <person name="Wilson B.A."/>
            <person name="Stodart B.J."/>
            <person name="Ash G.J."/>
        </authorList>
    </citation>
    <scope>NUCLEOTIDE SEQUENCE [LARGE SCALE GENOMIC DNA]</scope>
    <source>
        <strain evidence="8">BRIP 53293</strain>
    </source>
</reference>
<feature type="compositionally biased region" description="Basic and acidic residues" evidence="4">
    <location>
        <begin position="172"/>
        <end position="197"/>
    </location>
</feature>
<dbReference type="InterPro" id="IPR009057">
    <property type="entry name" value="Homeodomain-like_sf"/>
</dbReference>
<evidence type="ECO:0000256" key="1">
    <source>
        <dbReference type="ARBA" id="ARBA00023125"/>
    </source>
</evidence>
<feature type="region of interest" description="Disordered" evidence="4">
    <location>
        <begin position="15"/>
        <end position="62"/>
    </location>
</feature>
<dbReference type="PROSITE" id="PS50960">
    <property type="entry name" value="HTH_PSQ"/>
    <property type="match status" value="1"/>
</dbReference>
<dbReference type="STRING" id="1291518.A0A0D9NMD2"/>
<evidence type="ECO:0008006" key="9">
    <source>
        <dbReference type="Google" id="ProtNLM"/>
    </source>
</evidence>
<dbReference type="GO" id="GO:0003677">
    <property type="term" value="F:DNA binding"/>
    <property type="evidence" value="ECO:0007669"/>
    <property type="project" value="UniProtKB-UniRule"/>
</dbReference>
<evidence type="ECO:0000259" key="6">
    <source>
        <dbReference type="PROSITE" id="PS51253"/>
    </source>
</evidence>
<evidence type="ECO:0000259" key="5">
    <source>
        <dbReference type="PROSITE" id="PS50960"/>
    </source>
</evidence>
<proteinExistence type="predicted"/>
<feature type="domain" description="HTH psq-type" evidence="5">
    <location>
        <begin position="1"/>
        <end position="47"/>
    </location>
</feature>
<feature type="compositionally biased region" description="Polar residues" evidence="4">
    <location>
        <begin position="35"/>
        <end position="50"/>
    </location>
</feature>
<comment type="subcellular location">
    <subcellularLocation>
        <location evidence="3">Nucleus</location>
    </subcellularLocation>
</comment>
<keyword evidence="1 3" id="KW-0238">DNA-binding</keyword>
<feature type="region of interest" description="Disordered" evidence="4">
    <location>
        <begin position="125"/>
        <end position="204"/>
    </location>
</feature>
<dbReference type="InterPro" id="IPR006600">
    <property type="entry name" value="HTH_CenpB_DNA-bd_dom"/>
</dbReference>
<gene>
    <name evidence="7" type="ORF">H634G_10946</name>
</gene>
<dbReference type="Proteomes" id="UP000054544">
    <property type="component" value="Unassembled WGS sequence"/>
</dbReference>
<feature type="domain" description="HTH CENPB-type" evidence="6">
    <location>
        <begin position="51"/>
        <end position="123"/>
    </location>
</feature>
<feature type="compositionally biased region" description="Basic and acidic residues" evidence="4">
    <location>
        <begin position="52"/>
        <end position="62"/>
    </location>
</feature>
<evidence type="ECO:0000256" key="3">
    <source>
        <dbReference type="PROSITE-ProRule" id="PRU00320"/>
    </source>
</evidence>
<dbReference type="PROSITE" id="PS51253">
    <property type="entry name" value="HTH_CENPB"/>
    <property type="match status" value="1"/>
</dbReference>
<dbReference type="Gene3D" id="1.10.10.60">
    <property type="entry name" value="Homeodomain-like"/>
    <property type="match status" value="1"/>
</dbReference>
<keyword evidence="2 3" id="KW-0539">Nucleus</keyword>
<dbReference type="EMBL" id="KE384779">
    <property type="protein sequence ID" value="KJK73770.1"/>
    <property type="molecule type" value="Genomic_DNA"/>
</dbReference>
<organism evidence="7 8">
    <name type="scientific">Metarhizium anisopliae BRIP 53293</name>
    <dbReference type="NCBI Taxonomy" id="1291518"/>
    <lineage>
        <taxon>Eukaryota</taxon>
        <taxon>Fungi</taxon>
        <taxon>Dikarya</taxon>
        <taxon>Ascomycota</taxon>
        <taxon>Pezizomycotina</taxon>
        <taxon>Sordariomycetes</taxon>
        <taxon>Hypocreomycetidae</taxon>
        <taxon>Hypocreales</taxon>
        <taxon>Clavicipitaceae</taxon>
        <taxon>Metarhizium</taxon>
    </lineage>
</organism>
<dbReference type="InterPro" id="IPR007889">
    <property type="entry name" value="HTH_Psq"/>
</dbReference>
<feature type="compositionally biased region" description="Basic residues" evidence="4">
    <location>
        <begin position="125"/>
        <end position="135"/>
    </location>
</feature>
<evidence type="ECO:0000313" key="8">
    <source>
        <dbReference type="Proteomes" id="UP000054544"/>
    </source>
</evidence>
<keyword evidence="8" id="KW-1185">Reference proteome</keyword>
<dbReference type="AlphaFoldDB" id="A0A0D9NMD2"/>
<feature type="DNA-binding region" description="H-T-H motif" evidence="3">
    <location>
        <begin position="23"/>
        <end position="43"/>
    </location>
</feature>
<dbReference type="OrthoDB" id="5396311at2759"/>
<evidence type="ECO:0000313" key="7">
    <source>
        <dbReference type="EMBL" id="KJK73770.1"/>
    </source>
</evidence>
<protein>
    <recommendedName>
        <fullName evidence="9">HTH CENPB-type domain-containing protein</fullName>
    </recommendedName>
</protein>
<dbReference type="SUPFAM" id="SSF46689">
    <property type="entry name" value="Homeodomain-like"/>
    <property type="match status" value="1"/>
</dbReference>
<name>A0A0D9NMD2_METAN</name>
<accession>A0A0D9NMD2</accession>